<evidence type="ECO:0000256" key="5">
    <source>
        <dbReference type="ARBA" id="ARBA00022801"/>
    </source>
</evidence>
<evidence type="ECO:0000313" key="15">
    <source>
        <dbReference type="EMBL" id="PFX14564.1"/>
    </source>
</evidence>
<dbReference type="InterPro" id="IPR038718">
    <property type="entry name" value="SNF2-like_sf"/>
</dbReference>
<feature type="compositionally biased region" description="Polar residues" evidence="11">
    <location>
        <begin position="408"/>
        <end position="420"/>
    </location>
</feature>
<dbReference type="Pfam" id="PF00271">
    <property type="entry name" value="Helicase_C"/>
    <property type="match status" value="1"/>
</dbReference>
<dbReference type="Gene3D" id="3.30.70.2330">
    <property type="match status" value="1"/>
</dbReference>
<dbReference type="PROSITE" id="PS50089">
    <property type="entry name" value="ZF_RING_2"/>
    <property type="match status" value="1"/>
</dbReference>
<dbReference type="GO" id="GO:0004386">
    <property type="term" value="F:helicase activity"/>
    <property type="evidence" value="ECO:0007669"/>
    <property type="project" value="UniProtKB-KW"/>
</dbReference>
<evidence type="ECO:0000256" key="2">
    <source>
        <dbReference type="ARBA" id="ARBA00022723"/>
    </source>
</evidence>
<name>A0A2B4R892_STYPI</name>
<dbReference type="InterPro" id="IPR001841">
    <property type="entry name" value="Znf_RING"/>
</dbReference>
<feature type="region of interest" description="Disordered" evidence="11">
    <location>
        <begin position="450"/>
        <end position="474"/>
    </location>
</feature>
<keyword evidence="6 15" id="KW-0347">Helicase</keyword>
<sequence length="1081" mass="121640">MMATFSDSFDSEDELDDEVYIGGYRGDIVGIRYYRGTVNNNEMVSLLREPHNPYDRNAVRVDNVYSIQVGHIKRELARALADVIDNKLARVEGVVPYGKNNIYTMPCDITFWGKPQNEQEVIQRMHWHGYILKTAREPIPQRSGVPGQDPRSWMATGRPSIRISQDQMTRELDKLFEKLGKENKLETVEPAEAIKSVLFLHQKQALAWMIARENCKDLPPFWKEQTIGGRKGYFNTATNYATGTRPKCVLGGILADDMGLGKTLEVISLIVTNFYNGKPLVTLADWNSTVAKASKKRKQLKGTSYRVKQKWRKEDVLKDKDDEDIVEVTDKDDNEIVEEDDDEYSGVVPFDETGKEDPNFSPGLDSINKPRSSHPIRRSSRTTKRWVGYVQAEVSSEEEDGGAPGVAQDTNNEINKTVSVPSPAKKPRNQDSKMITIVEEIDSTNAKDQIIQKSSKTIRKKAKMKQKSNKKTGEICKHISSTVADVDQTIATNDNRPLPSLPQDSTSSSKEQPTASSKSSSVVQQCPAVSPVPSVAEFSKLSREETAKMGPRPTLVICPLSVLSNWQYQFDTHVREGLVNVYTYYGSERKKDQNLLAERDVVLTTYQTLSSEFSKKKSALIGTLWLRVVLDEGHVIRNPNAMMSRAVHALKSERRWVITGTPIQNSMKDMFSIISFLKLEPFTDRQWWRRTMERPISEGDQSGLSRLQSLMGSIALRRTKTQEVNGKPLVELPERQVFVQPVELSLEERKLYDSMAREGKLVIGKYFKTGNVLQNYADVLAILMRLRQLCCHPKLCATAQALASNESCFTPEELRQKLVSTLVTLLSSGADEECPVCLDSLSTPVITHCTHVFCQRCIEDVIKTTSGNPRCPLCRGSISLDVLVEVPLETEHTDEIDGSEDWHSSSKIDTLMSLLTKLRKEDPSVKSLVISQFTSLLNIVETPLKAEGFNFVRLDGKMSLKKRAEVIELFDDGGPESPTVMLLSLKAGGVGLNLTAASRVFLLDPAWNPAAEDQCFDRCHRLGQTMDVIGTKFVVKDSVEERMLELQKKKRELMAGAFNTKSTAEDRRQQRTQDVRTLMDF</sequence>
<dbReference type="SMART" id="SM00910">
    <property type="entry name" value="HIRAN"/>
    <property type="match status" value="1"/>
</dbReference>
<keyword evidence="7" id="KW-0862">Zinc</keyword>
<evidence type="ECO:0000259" key="14">
    <source>
        <dbReference type="PROSITE" id="PS51194"/>
    </source>
</evidence>
<organism evidence="15 16">
    <name type="scientific">Stylophora pistillata</name>
    <name type="common">Smooth cauliflower coral</name>
    <dbReference type="NCBI Taxonomy" id="50429"/>
    <lineage>
        <taxon>Eukaryota</taxon>
        <taxon>Metazoa</taxon>
        <taxon>Cnidaria</taxon>
        <taxon>Anthozoa</taxon>
        <taxon>Hexacorallia</taxon>
        <taxon>Scleractinia</taxon>
        <taxon>Astrocoeniina</taxon>
        <taxon>Pocilloporidae</taxon>
        <taxon>Stylophora</taxon>
    </lineage>
</organism>
<feature type="compositionally biased region" description="Basic and acidic residues" evidence="11">
    <location>
        <begin position="1063"/>
        <end position="1081"/>
    </location>
</feature>
<evidence type="ECO:0000259" key="12">
    <source>
        <dbReference type="PROSITE" id="PS50089"/>
    </source>
</evidence>
<dbReference type="CDD" id="cd16509">
    <property type="entry name" value="RING-HC_HLTF"/>
    <property type="match status" value="1"/>
</dbReference>
<feature type="region of interest" description="Disordered" evidence="11">
    <location>
        <begin position="487"/>
        <end position="526"/>
    </location>
</feature>
<dbReference type="GO" id="GO:0008094">
    <property type="term" value="F:ATP-dependent activity, acting on DNA"/>
    <property type="evidence" value="ECO:0007669"/>
    <property type="project" value="TreeGrafter"/>
</dbReference>
<feature type="compositionally biased region" description="Polar residues" evidence="11">
    <location>
        <begin position="502"/>
        <end position="524"/>
    </location>
</feature>
<evidence type="ECO:0000256" key="11">
    <source>
        <dbReference type="SAM" id="MobiDB-lite"/>
    </source>
</evidence>
<dbReference type="InterPro" id="IPR013083">
    <property type="entry name" value="Znf_RING/FYVE/PHD"/>
</dbReference>
<evidence type="ECO:0000256" key="9">
    <source>
        <dbReference type="ARBA" id="ARBA00023242"/>
    </source>
</evidence>
<evidence type="ECO:0000256" key="4">
    <source>
        <dbReference type="ARBA" id="ARBA00022771"/>
    </source>
</evidence>
<dbReference type="Pfam" id="PF08797">
    <property type="entry name" value="HIRAN"/>
    <property type="match status" value="1"/>
</dbReference>
<evidence type="ECO:0000256" key="3">
    <source>
        <dbReference type="ARBA" id="ARBA00022741"/>
    </source>
</evidence>
<evidence type="ECO:0000256" key="6">
    <source>
        <dbReference type="ARBA" id="ARBA00022806"/>
    </source>
</evidence>
<dbReference type="PROSITE" id="PS51194">
    <property type="entry name" value="HELICASE_CTER"/>
    <property type="match status" value="1"/>
</dbReference>
<keyword evidence="4 10" id="KW-0863">Zinc-finger</keyword>
<evidence type="ECO:0000259" key="13">
    <source>
        <dbReference type="PROSITE" id="PS51192"/>
    </source>
</evidence>
<reference evidence="16" key="1">
    <citation type="journal article" date="2017" name="bioRxiv">
        <title>Comparative analysis of the genomes of Stylophora pistillata and Acropora digitifera provides evidence for extensive differences between species of corals.</title>
        <authorList>
            <person name="Voolstra C.R."/>
            <person name="Li Y."/>
            <person name="Liew Y.J."/>
            <person name="Baumgarten S."/>
            <person name="Zoccola D."/>
            <person name="Flot J.-F."/>
            <person name="Tambutte S."/>
            <person name="Allemand D."/>
            <person name="Aranda M."/>
        </authorList>
    </citation>
    <scope>NUCLEOTIDE SEQUENCE [LARGE SCALE GENOMIC DNA]</scope>
</reference>
<dbReference type="InterPro" id="IPR001650">
    <property type="entry name" value="Helicase_C-like"/>
</dbReference>
<dbReference type="SUPFAM" id="SSF57850">
    <property type="entry name" value="RING/U-box"/>
    <property type="match status" value="1"/>
</dbReference>
<evidence type="ECO:0000256" key="10">
    <source>
        <dbReference type="PROSITE-ProRule" id="PRU00175"/>
    </source>
</evidence>
<feature type="domain" description="Helicase C-terminal" evidence="14">
    <location>
        <begin position="910"/>
        <end position="1069"/>
    </location>
</feature>
<dbReference type="Gene3D" id="3.40.50.10810">
    <property type="entry name" value="Tandem AAA-ATPase domain"/>
    <property type="match status" value="2"/>
</dbReference>
<keyword evidence="3" id="KW-0547">Nucleotide-binding</keyword>
<dbReference type="CDD" id="cd18793">
    <property type="entry name" value="SF2_C_SNF"/>
    <property type="match status" value="1"/>
</dbReference>
<dbReference type="InterPro" id="IPR014905">
    <property type="entry name" value="HIRAN"/>
</dbReference>
<comment type="caution">
    <text evidence="15">The sequence shown here is derived from an EMBL/GenBank/DDBJ whole genome shotgun (WGS) entry which is preliminary data.</text>
</comment>
<dbReference type="PROSITE" id="PS00518">
    <property type="entry name" value="ZF_RING_1"/>
    <property type="match status" value="1"/>
</dbReference>
<dbReference type="AlphaFoldDB" id="A0A2B4R892"/>
<dbReference type="Pfam" id="PF00176">
    <property type="entry name" value="SNF2-rel_dom"/>
    <property type="match status" value="1"/>
</dbReference>
<evidence type="ECO:0000256" key="7">
    <source>
        <dbReference type="ARBA" id="ARBA00022833"/>
    </source>
</evidence>
<dbReference type="InterPro" id="IPR014001">
    <property type="entry name" value="Helicase_ATP-bd"/>
</dbReference>
<accession>A0A2B4R892</accession>
<evidence type="ECO:0000256" key="1">
    <source>
        <dbReference type="ARBA" id="ARBA00004123"/>
    </source>
</evidence>
<feature type="domain" description="Helicase ATP-binding" evidence="13">
    <location>
        <begin position="513"/>
        <end position="680"/>
    </location>
</feature>
<dbReference type="STRING" id="50429.A0A2B4R892"/>
<feature type="domain" description="RING-type" evidence="12">
    <location>
        <begin position="834"/>
        <end position="875"/>
    </location>
</feature>
<dbReference type="InterPro" id="IPR000330">
    <property type="entry name" value="SNF2_N"/>
</dbReference>
<dbReference type="PROSITE" id="PS51192">
    <property type="entry name" value="HELICASE_ATP_BIND_1"/>
    <property type="match status" value="1"/>
</dbReference>
<proteinExistence type="predicted"/>
<dbReference type="SMART" id="SM00490">
    <property type="entry name" value="HELICc"/>
    <property type="match status" value="1"/>
</dbReference>
<gene>
    <name evidence="15" type="primary">HLTF</name>
    <name evidence="15" type="ORF">AWC38_SpisGene21266</name>
</gene>
<dbReference type="PANTHER" id="PTHR45626">
    <property type="entry name" value="TRANSCRIPTION TERMINATION FACTOR 2-RELATED"/>
    <property type="match status" value="1"/>
</dbReference>
<keyword evidence="16" id="KW-1185">Reference proteome</keyword>
<evidence type="ECO:0000256" key="8">
    <source>
        <dbReference type="ARBA" id="ARBA00022840"/>
    </source>
</evidence>
<dbReference type="SMART" id="SM00487">
    <property type="entry name" value="DEXDc"/>
    <property type="match status" value="1"/>
</dbReference>
<keyword evidence="2" id="KW-0479">Metal-binding</keyword>
<dbReference type="Gene3D" id="3.30.40.10">
    <property type="entry name" value="Zinc/RING finger domain, C3HC4 (zinc finger)"/>
    <property type="match status" value="1"/>
</dbReference>
<dbReference type="Proteomes" id="UP000225706">
    <property type="component" value="Unassembled WGS sequence"/>
</dbReference>
<dbReference type="GO" id="GO:0006281">
    <property type="term" value="P:DNA repair"/>
    <property type="evidence" value="ECO:0007669"/>
    <property type="project" value="TreeGrafter"/>
</dbReference>
<feature type="compositionally biased region" description="Basic residues" evidence="11">
    <location>
        <begin position="456"/>
        <end position="470"/>
    </location>
</feature>
<dbReference type="GO" id="GO:0016818">
    <property type="term" value="F:hydrolase activity, acting on acid anhydrides, in phosphorus-containing anhydrides"/>
    <property type="evidence" value="ECO:0007669"/>
    <property type="project" value="InterPro"/>
</dbReference>
<dbReference type="GO" id="GO:0003676">
    <property type="term" value="F:nucleic acid binding"/>
    <property type="evidence" value="ECO:0007669"/>
    <property type="project" value="InterPro"/>
</dbReference>
<dbReference type="Gene3D" id="3.40.50.300">
    <property type="entry name" value="P-loop containing nucleotide triphosphate hydrolases"/>
    <property type="match status" value="1"/>
</dbReference>
<dbReference type="OrthoDB" id="5979605at2759"/>
<feature type="region of interest" description="Disordered" evidence="11">
    <location>
        <begin position="1061"/>
        <end position="1081"/>
    </location>
</feature>
<dbReference type="EMBL" id="LSMT01000762">
    <property type="protein sequence ID" value="PFX14564.1"/>
    <property type="molecule type" value="Genomic_DNA"/>
</dbReference>
<dbReference type="GO" id="GO:0008270">
    <property type="term" value="F:zinc ion binding"/>
    <property type="evidence" value="ECO:0007669"/>
    <property type="project" value="UniProtKB-KW"/>
</dbReference>
<dbReference type="GO" id="GO:0005524">
    <property type="term" value="F:ATP binding"/>
    <property type="evidence" value="ECO:0007669"/>
    <property type="project" value="UniProtKB-KW"/>
</dbReference>
<feature type="compositionally biased region" description="Basic residues" evidence="11">
    <location>
        <begin position="371"/>
        <end position="384"/>
    </location>
</feature>
<dbReference type="Pfam" id="PF13923">
    <property type="entry name" value="zf-C3HC4_2"/>
    <property type="match status" value="1"/>
</dbReference>
<dbReference type="GO" id="GO:0005634">
    <property type="term" value="C:nucleus"/>
    <property type="evidence" value="ECO:0007669"/>
    <property type="project" value="UniProtKB-SubCell"/>
</dbReference>
<dbReference type="InterPro" id="IPR017907">
    <property type="entry name" value="Znf_RING_CS"/>
</dbReference>
<comment type="subcellular location">
    <subcellularLocation>
        <location evidence="1">Nucleus</location>
    </subcellularLocation>
</comment>
<dbReference type="InterPro" id="IPR027417">
    <property type="entry name" value="P-loop_NTPase"/>
</dbReference>
<protein>
    <submittedName>
        <fullName evidence="15">Helicase-like transcription factor</fullName>
    </submittedName>
</protein>
<keyword evidence="9" id="KW-0539">Nucleus</keyword>
<dbReference type="PANTHER" id="PTHR45626:SF17">
    <property type="entry name" value="HELICASE-LIKE TRANSCRIPTION FACTOR"/>
    <property type="match status" value="1"/>
</dbReference>
<dbReference type="InterPro" id="IPR050628">
    <property type="entry name" value="SNF2_RAD54_helicase_TF"/>
</dbReference>
<dbReference type="SMART" id="SM00184">
    <property type="entry name" value="RING"/>
    <property type="match status" value="1"/>
</dbReference>
<feature type="region of interest" description="Disordered" evidence="11">
    <location>
        <begin position="339"/>
        <end position="431"/>
    </location>
</feature>
<keyword evidence="8" id="KW-0067">ATP-binding</keyword>
<dbReference type="SUPFAM" id="SSF52540">
    <property type="entry name" value="P-loop containing nucleoside triphosphate hydrolases"/>
    <property type="match status" value="3"/>
</dbReference>
<evidence type="ECO:0000313" key="16">
    <source>
        <dbReference type="Proteomes" id="UP000225706"/>
    </source>
</evidence>
<dbReference type="InterPro" id="IPR049730">
    <property type="entry name" value="SNF2/RAD54-like_C"/>
</dbReference>
<keyword evidence="5" id="KW-0378">Hydrolase</keyword>